<evidence type="ECO:0000256" key="6">
    <source>
        <dbReference type="ARBA" id="ARBA00022840"/>
    </source>
</evidence>
<gene>
    <name evidence="13" type="ORF">BOTBODRAFT_55634</name>
</gene>
<dbReference type="GO" id="GO:0005524">
    <property type="term" value="F:ATP binding"/>
    <property type="evidence" value="ECO:0007669"/>
    <property type="project" value="UniProtKB-UniRule"/>
</dbReference>
<comment type="catalytic activity">
    <reaction evidence="7">
        <text>L-threonyl-[protein] + ATP = O-phospho-L-threonyl-[protein] + ADP + H(+)</text>
        <dbReference type="Rhea" id="RHEA:46608"/>
        <dbReference type="Rhea" id="RHEA-COMP:11060"/>
        <dbReference type="Rhea" id="RHEA-COMP:11605"/>
        <dbReference type="ChEBI" id="CHEBI:15378"/>
        <dbReference type="ChEBI" id="CHEBI:30013"/>
        <dbReference type="ChEBI" id="CHEBI:30616"/>
        <dbReference type="ChEBI" id="CHEBI:61977"/>
        <dbReference type="ChEBI" id="CHEBI:456216"/>
        <dbReference type="EC" id="2.7.11.1"/>
    </reaction>
</comment>
<dbReference type="PROSITE" id="PS00107">
    <property type="entry name" value="PROTEIN_KINASE_ATP"/>
    <property type="match status" value="1"/>
</dbReference>
<evidence type="ECO:0000256" key="2">
    <source>
        <dbReference type="ARBA" id="ARBA00022527"/>
    </source>
</evidence>
<dbReference type="InterPro" id="IPR017441">
    <property type="entry name" value="Protein_kinase_ATP_BS"/>
</dbReference>
<comment type="catalytic activity">
    <reaction evidence="8">
        <text>L-seryl-[protein] + ATP = O-phospho-L-seryl-[protein] + ADP + H(+)</text>
        <dbReference type="Rhea" id="RHEA:17989"/>
        <dbReference type="Rhea" id="RHEA-COMP:9863"/>
        <dbReference type="Rhea" id="RHEA-COMP:11604"/>
        <dbReference type="ChEBI" id="CHEBI:15378"/>
        <dbReference type="ChEBI" id="CHEBI:29999"/>
        <dbReference type="ChEBI" id="CHEBI:30616"/>
        <dbReference type="ChEBI" id="CHEBI:83421"/>
        <dbReference type="ChEBI" id="CHEBI:456216"/>
        <dbReference type="EC" id="2.7.11.1"/>
    </reaction>
</comment>
<dbReference type="InParanoid" id="A0A067MHK5"/>
<dbReference type="OrthoDB" id="5979581at2759"/>
<dbReference type="Proteomes" id="UP000027195">
    <property type="component" value="Unassembled WGS sequence"/>
</dbReference>
<reference evidence="14" key="1">
    <citation type="journal article" date="2014" name="Proc. Natl. Acad. Sci. U.S.A.">
        <title>Extensive sampling of basidiomycete genomes demonstrates inadequacy of the white-rot/brown-rot paradigm for wood decay fungi.</title>
        <authorList>
            <person name="Riley R."/>
            <person name="Salamov A.A."/>
            <person name="Brown D.W."/>
            <person name="Nagy L.G."/>
            <person name="Floudas D."/>
            <person name="Held B.W."/>
            <person name="Levasseur A."/>
            <person name="Lombard V."/>
            <person name="Morin E."/>
            <person name="Otillar R."/>
            <person name="Lindquist E.A."/>
            <person name="Sun H."/>
            <person name="LaButti K.M."/>
            <person name="Schmutz J."/>
            <person name="Jabbour D."/>
            <person name="Luo H."/>
            <person name="Baker S.E."/>
            <person name="Pisabarro A.G."/>
            <person name="Walton J.D."/>
            <person name="Blanchette R.A."/>
            <person name="Henrissat B."/>
            <person name="Martin F."/>
            <person name="Cullen D."/>
            <person name="Hibbett D.S."/>
            <person name="Grigoriev I.V."/>
        </authorList>
    </citation>
    <scope>NUCLEOTIDE SEQUENCE [LARGE SCALE GENOMIC DNA]</scope>
    <source>
        <strain evidence="14">FD-172 SS1</strain>
    </source>
</reference>
<keyword evidence="4 9" id="KW-0547">Nucleotide-binding</keyword>
<dbReference type="SUPFAM" id="SSF56112">
    <property type="entry name" value="Protein kinase-like (PK-like)"/>
    <property type="match status" value="1"/>
</dbReference>
<sequence length="411" mass="46695">MQVFQWFTRHSHSLAAGNNTDKEHHWSDSEEPVDECGPTGYHPTAIGDVFDSKYRVIRKVGWGGSSTVWLVRNQIDGSIAALKLLTGFASSTPLLHELEYLQRMRDEDPEHPGYPHVIRLIDHFYHEGVYDRHLGLVTEALGQDLASLMERFKGGRIPLCAVKRITRQVALALDYLHNSCHIIHTDVKPANVLCVVKDVSRFRPPPEPFHVSAHETPDGRVITRFASHPVRYALPHDLNAPDAWNDFEVKLADVGVACWGDKIDDHFTKLIQSPALRAPEVCIVAGWGKPADVWALGCMVYELATGHSLLPRDVQEDHVPYLHAVLFDEYPMALLERGRFSHVFYEDNGKLNVPSSTRYYLKDRLRDQLSGSNLDRSSVDELYDFLKLMLEVDPEKRASLEEILAHRWLST</sequence>
<evidence type="ECO:0000256" key="1">
    <source>
        <dbReference type="ARBA" id="ARBA00012513"/>
    </source>
</evidence>
<dbReference type="GO" id="GO:0000245">
    <property type="term" value="P:spliceosomal complex assembly"/>
    <property type="evidence" value="ECO:0007669"/>
    <property type="project" value="TreeGrafter"/>
</dbReference>
<dbReference type="Gene3D" id="1.10.510.10">
    <property type="entry name" value="Transferase(Phosphotransferase) domain 1"/>
    <property type="match status" value="1"/>
</dbReference>
<dbReference type="PANTHER" id="PTHR47634:SF9">
    <property type="entry name" value="PROTEIN KINASE DOMAIN-CONTAINING PROTEIN-RELATED"/>
    <property type="match status" value="1"/>
</dbReference>
<comment type="similarity">
    <text evidence="10">Belongs to the protein kinase superfamily.</text>
</comment>
<evidence type="ECO:0000256" key="9">
    <source>
        <dbReference type="PROSITE-ProRule" id="PRU10141"/>
    </source>
</evidence>
<protein>
    <recommendedName>
        <fullName evidence="1">non-specific serine/threonine protein kinase</fullName>
        <ecNumber evidence="1">2.7.11.1</ecNumber>
    </recommendedName>
</protein>
<keyword evidence="5" id="KW-0418">Kinase</keyword>
<dbReference type="PROSITE" id="PS00108">
    <property type="entry name" value="PROTEIN_KINASE_ST"/>
    <property type="match status" value="1"/>
</dbReference>
<dbReference type="GO" id="GO:0004674">
    <property type="term" value="F:protein serine/threonine kinase activity"/>
    <property type="evidence" value="ECO:0007669"/>
    <property type="project" value="UniProtKB-KW"/>
</dbReference>
<evidence type="ECO:0000256" key="7">
    <source>
        <dbReference type="ARBA" id="ARBA00047899"/>
    </source>
</evidence>
<evidence type="ECO:0000256" key="10">
    <source>
        <dbReference type="RuleBase" id="RU000304"/>
    </source>
</evidence>
<dbReference type="EMBL" id="KL198039">
    <property type="protein sequence ID" value="KDQ14205.1"/>
    <property type="molecule type" value="Genomic_DNA"/>
</dbReference>
<dbReference type="HOGENOM" id="CLU_000288_81_13_1"/>
<accession>A0A067MHK5</accession>
<dbReference type="STRING" id="930990.A0A067MHK5"/>
<evidence type="ECO:0000256" key="5">
    <source>
        <dbReference type="ARBA" id="ARBA00022777"/>
    </source>
</evidence>
<dbReference type="InterPro" id="IPR051334">
    <property type="entry name" value="SRPK"/>
</dbReference>
<dbReference type="InterPro" id="IPR000719">
    <property type="entry name" value="Prot_kinase_dom"/>
</dbReference>
<dbReference type="PANTHER" id="PTHR47634">
    <property type="entry name" value="PROTEIN KINASE DOMAIN-CONTAINING PROTEIN-RELATED"/>
    <property type="match status" value="1"/>
</dbReference>
<dbReference type="Pfam" id="PF00069">
    <property type="entry name" value="Pkinase"/>
    <property type="match status" value="2"/>
</dbReference>
<organism evidence="13 14">
    <name type="scientific">Botryobasidium botryosum (strain FD-172 SS1)</name>
    <dbReference type="NCBI Taxonomy" id="930990"/>
    <lineage>
        <taxon>Eukaryota</taxon>
        <taxon>Fungi</taxon>
        <taxon>Dikarya</taxon>
        <taxon>Basidiomycota</taxon>
        <taxon>Agaricomycotina</taxon>
        <taxon>Agaricomycetes</taxon>
        <taxon>Cantharellales</taxon>
        <taxon>Botryobasidiaceae</taxon>
        <taxon>Botryobasidium</taxon>
    </lineage>
</organism>
<dbReference type="EC" id="2.7.11.1" evidence="1"/>
<dbReference type="InterPro" id="IPR008271">
    <property type="entry name" value="Ser/Thr_kinase_AS"/>
</dbReference>
<dbReference type="GO" id="GO:0050684">
    <property type="term" value="P:regulation of mRNA processing"/>
    <property type="evidence" value="ECO:0007669"/>
    <property type="project" value="TreeGrafter"/>
</dbReference>
<dbReference type="AlphaFoldDB" id="A0A067MHK5"/>
<keyword evidence="2 10" id="KW-0723">Serine/threonine-protein kinase</keyword>
<dbReference type="InterPro" id="IPR011009">
    <property type="entry name" value="Kinase-like_dom_sf"/>
</dbReference>
<proteinExistence type="inferred from homology"/>
<evidence type="ECO:0000256" key="11">
    <source>
        <dbReference type="SAM" id="MobiDB-lite"/>
    </source>
</evidence>
<dbReference type="FunFam" id="1.10.510.10:FF:000275">
    <property type="entry name" value="SRSF protein kinase 2 isoform X3"/>
    <property type="match status" value="1"/>
</dbReference>
<feature type="domain" description="Protein kinase" evidence="12">
    <location>
        <begin position="54"/>
        <end position="409"/>
    </location>
</feature>
<keyword evidence="6 9" id="KW-0067">ATP-binding</keyword>
<evidence type="ECO:0000313" key="14">
    <source>
        <dbReference type="Proteomes" id="UP000027195"/>
    </source>
</evidence>
<evidence type="ECO:0000256" key="8">
    <source>
        <dbReference type="ARBA" id="ARBA00048679"/>
    </source>
</evidence>
<evidence type="ECO:0000256" key="4">
    <source>
        <dbReference type="ARBA" id="ARBA00022741"/>
    </source>
</evidence>
<keyword evidence="3" id="KW-0808">Transferase</keyword>
<feature type="binding site" evidence="9">
    <location>
        <position position="83"/>
    </location>
    <ligand>
        <name>ATP</name>
        <dbReference type="ChEBI" id="CHEBI:30616"/>
    </ligand>
</feature>
<evidence type="ECO:0000259" key="12">
    <source>
        <dbReference type="PROSITE" id="PS50011"/>
    </source>
</evidence>
<feature type="region of interest" description="Disordered" evidence="11">
    <location>
        <begin position="17"/>
        <end position="38"/>
    </location>
</feature>
<name>A0A067MHK5_BOTB1</name>
<dbReference type="PROSITE" id="PS50011">
    <property type="entry name" value="PROTEIN_KINASE_DOM"/>
    <property type="match status" value="1"/>
</dbReference>
<evidence type="ECO:0000256" key="3">
    <source>
        <dbReference type="ARBA" id="ARBA00022679"/>
    </source>
</evidence>
<dbReference type="SMART" id="SM00220">
    <property type="entry name" value="S_TKc"/>
    <property type="match status" value="1"/>
</dbReference>
<evidence type="ECO:0000313" key="13">
    <source>
        <dbReference type="EMBL" id="KDQ14205.1"/>
    </source>
</evidence>
<dbReference type="Gene3D" id="3.30.200.20">
    <property type="entry name" value="Phosphorylase Kinase, domain 1"/>
    <property type="match status" value="1"/>
</dbReference>
<keyword evidence="14" id="KW-1185">Reference proteome</keyword>